<feature type="compositionally biased region" description="Low complexity" evidence="1">
    <location>
        <begin position="33"/>
        <end position="43"/>
    </location>
</feature>
<gene>
    <name evidence="3" type="ORF">CPB83DRAFT_771255</name>
</gene>
<feature type="compositionally biased region" description="Basic and acidic residues" evidence="1">
    <location>
        <begin position="70"/>
        <end position="84"/>
    </location>
</feature>
<feature type="domain" description="PH" evidence="2">
    <location>
        <begin position="224"/>
        <end position="329"/>
    </location>
</feature>
<dbReference type="CDD" id="cd00821">
    <property type="entry name" value="PH"/>
    <property type="match status" value="1"/>
</dbReference>
<evidence type="ECO:0000259" key="2">
    <source>
        <dbReference type="PROSITE" id="PS50003"/>
    </source>
</evidence>
<accession>A0A9P6JM39</accession>
<proteinExistence type="predicted"/>
<dbReference type="InterPro" id="IPR011993">
    <property type="entry name" value="PH-like_dom_sf"/>
</dbReference>
<dbReference type="Proteomes" id="UP000807306">
    <property type="component" value="Unassembled WGS sequence"/>
</dbReference>
<sequence>MPLRSQRSLHRPSAGDHQPPEPRVPSHHSQEFSQTRQRSLSLSRSDRERRPQTFEEPVPPLPHGFNTRPSIDETDHRVLKKSFESRLASTRTSTEVEQDRHRRPSVSHASVNPISEQTESATKQRVFIHSLQHFHSVGIGSSTSAGDLIAVCEKEGVLDGWAGIGSWMVWEISQDFGMERPVRDFEQLADVQASWLKDKTVNYFLLKKSTIAGLLSRSTIPSTAPTHSGYIEWESKRGKWSKRWLRLKENGLYISKRDNGRDETLLCSLSNFDAYYITRSQRSPKPFPFAVKSTDNLSFFENTADYMHNLSCSEKDGQVWIEKILTARSFVLHEERQVLFNPRIPSTQNGLGASLSRSGTRKTVGGRQQQPFLALPPSDVFQPGSLLSQPGP</sequence>
<evidence type="ECO:0000313" key="3">
    <source>
        <dbReference type="EMBL" id="KAF9525902.1"/>
    </source>
</evidence>
<dbReference type="SMART" id="SM00233">
    <property type="entry name" value="PH"/>
    <property type="match status" value="1"/>
</dbReference>
<evidence type="ECO:0000256" key="1">
    <source>
        <dbReference type="SAM" id="MobiDB-lite"/>
    </source>
</evidence>
<dbReference type="SUPFAM" id="SSF50729">
    <property type="entry name" value="PH domain-like"/>
    <property type="match status" value="1"/>
</dbReference>
<feature type="region of interest" description="Disordered" evidence="1">
    <location>
        <begin position="372"/>
        <end position="392"/>
    </location>
</feature>
<feature type="region of interest" description="Disordered" evidence="1">
    <location>
        <begin position="1"/>
        <end position="119"/>
    </location>
</feature>
<evidence type="ECO:0000313" key="4">
    <source>
        <dbReference type="Proteomes" id="UP000807306"/>
    </source>
</evidence>
<dbReference type="Gene3D" id="2.30.29.30">
    <property type="entry name" value="Pleckstrin-homology domain (PH domain)/Phosphotyrosine-binding domain (PTB)"/>
    <property type="match status" value="1"/>
</dbReference>
<feature type="compositionally biased region" description="Basic and acidic residues" evidence="1">
    <location>
        <begin position="44"/>
        <end position="53"/>
    </location>
</feature>
<dbReference type="PANTHER" id="PTHR38700">
    <property type="entry name" value="YALI0E22418P"/>
    <property type="match status" value="1"/>
</dbReference>
<dbReference type="Pfam" id="PF00169">
    <property type="entry name" value="PH"/>
    <property type="match status" value="1"/>
</dbReference>
<dbReference type="PROSITE" id="PS50003">
    <property type="entry name" value="PH_DOMAIN"/>
    <property type="match status" value="1"/>
</dbReference>
<dbReference type="InterPro" id="IPR001849">
    <property type="entry name" value="PH_domain"/>
</dbReference>
<feature type="compositionally biased region" description="Polar residues" evidence="1">
    <location>
        <begin position="107"/>
        <end position="119"/>
    </location>
</feature>
<dbReference type="OrthoDB" id="43122at2759"/>
<dbReference type="Gene3D" id="3.10.20.90">
    <property type="entry name" value="Phosphatidylinositol 3-kinase Catalytic Subunit, Chain A, domain 1"/>
    <property type="match status" value="1"/>
</dbReference>
<dbReference type="InterPro" id="IPR029071">
    <property type="entry name" value="Ubiquitin-like_domsf"/>
</dbReference>
<comment type="caution">
    <text evidence="3">The sequence shown here is derived from an EMBL/GenBank/DDBJ whole genome shotgun (WGS) entry which is preliminary data.</text>
</comment>
<dbReference type="AlphaFoldDB" id="A0A9P6JM39"/>
<dbReference type="SUPFAM" id="SSF54236">
    <property type="entry name" value="Ubiquitin-like"/>
    <property type="match status" value="1"/>
</dbReference>
<organism evidence="3 4">
    <name type="scientific">Crepidotus variabilis</name>
    <dbReference type="NCBI Taxonomy" id="179855"/>
    <lineage>
        <taxon>Eukaryota</taxon>
        <taxon>Fungi</taxon>
        <taxon>Dikarya</taxon>
        <taxon>Basidiomycota</taxon>
        <taxon>Agaricomycotina</taxon>
        <taxon>Agaricomycetes</taxon>
        <taxon>Agaricomycetidae</taxon>
        <taxon>Agaricales</taxon>
        <taxon>Agaricineae</taxon>
        <taxon>Crepidotaceae</taxon>
        <taxon>Crepidotus</taxon>
    </lineage>
</organism>
<dbReference type="EMBL" id="MU157878">
    <property type="protein sequence ID" value="KAF9525902.1"/>
    <property type="molecule type" value="Genomic_DNA"/>
</dbReference>
<protein>
    <recommendedName>
        <fullName evidence="2">PH domain-containing protein</fullName>
    </recommendedName>
</protein>
<name>A0A9P6JM39_9AGAR</name>
<keyword evidence="4" id="KW-1185">Reference proteome</keyword>
<reference evidence="3" key="1">
    <citation type="submission" date="2020-11" db="EMBL/GenBank/DDBJ databases">
        <authorList>
            <consortium name="DOE Joint Genome Institute"/>
            <person name="Ahrendt S."/>
            <person name="Riley R."/>
            <person name="Andreopoulos W."/>
            <person name="Labutti K."/>
            <person name="Pangilinan J."/>
            <person name="Ruiz-Duenas F.J."/>
            <person name="Barrasa J.M."/>
            <person name="Sanchez-Garcia M."/>
            <person name="Camarero S."/>
            <person name="Miyauchi S."/>
            <person name="Serrano A."/>
            <person name="Linde D."/>
            <person name="Babiker R."/>
            <person name="Drula E."/>
            <person name="Ayuso-Fernandez I."/>
            <person name="Pacheco R."/>
            <person name="Padilla G."/>
            <person name="Ferreira P."/>
            <person name="Barriuso J."/>
            <person name="Kellner H."/>
            <person name="Castanera R."/>
            <person name="Alfaro M."/>
            <person name="Ramirez L."/>
            <person name="Pisabarro A.G."/>
            <person name="Kuo A."/>
            <person name="Tritt A."/>
            <person name="Lipzen A."/>
            <person name="He G."/>
            <person name="Yan M."/>
            <person name="Ng V."/>
            <person name="Cullen D."/>
            <person name="Martin F."/>
            <person name="Rosso M.-N."/>
            <person name="Henrissat B."/>
            <person name="Hibbett D."/>
            <person name="Martinez A.T."/>
            <person name="Grigoriev I.V."/>
        </authorList>
    </citation>
    <scope>NUCLEOTIDE SEQUENCE</scope>
    <source>
        <strain evidence="3">CBS 506.95</strain>
    </source>
</reference>
<dbReference type="PANTHER" id="PTHR38700:SF1">
    <property type="entry name" value="PH DOMAIN-CONTAINING PROTEIN"/>
    <property type="match status" value="1"/>
</dbReference>